<dbReference type="AlphaFoldDB" id="A0AAV7J7W6"/>
<reference evidence="2 3" key="1">
    <citation type="journal article" date="2021" name="J. Hered.">
        <title>A chromosome-level genome assembly of the parasitoid wasp, Cotesia glomerata (Hymenoptera: Braconidae).</title>
        <authorList>
            <person name="Pinto B.J."/>
            <person name="Weis J.J."/>
            <person name="Gamble T."/>
            <person name="Ode P.J."/>
            <person name="Paul R."/>
            <person name="Zaspel J.M."/>
        </authorList>
    </citation>
    <scope>NUCLEOTIDE SEQUENCE [LARGE SCALE GENOMIC DNA]</scope>
    <source>
        <strain evidence="2">CgM1</strain>
    </source>
</reference>
<dbReference type="InterPro" id="IPR033551">
    <property type="entry name" value="DRC7/lobo"/>
</dbReference>
<comment type="caution">
    <text evidence="2">The sequence shown here is derived from an EMBL/GenBank/DDBJ whole genome shotgun (WGS) entry which is preliminary data.</text>
</comment>
<keyword evidence="3" id="KW-1185">Reference proteome</keyword>
<sequence>MDIDGSENEGSLLRNRYESNENQEQVHGNPDDVENGNKIEATDEEDLNVTNDQINDEKLYELGFIRLSSPTLQADAEDANFAFAELPKSYWTVSEKEKLLLSHAENFRKMFQDNNPDRKPLVLARCNECGVQKFVSTSVRPSVLAYPELHTWFGCARFVCDHLVFETLKRPLALVSDLSACFVVLVLYNVPRILMHALNQVCNNV</sequence>
<dbReference type="GO" id="GO:0031514">
    <property type="term" value="C:motile cilium"/>
    <property type="evidence" value="ECO:0007669"/>
    <property type="project" value="TreeGrafter"/>
</dbReference>
<name>A0AAV7J7W6_COTGL</name>
<dbReference type="GO" id="GO:0030317">
    <property type="term" value="P:flagellated sperm motility"/>
    <property type="evidence" value="ECO:0007669"/>
    <property type="project" value="TreeGrafter"/>
</dbReference>
<dbReference type="PANTHER" id="PTHR35249:SF2">
    <property type="entry name" value="DYNEIN REGULATORY COMPLEX SUBUNIT 7"/>
    <property type="match status" value="1"/>
</dbReference>
<gene>
    <name evidence="2" type="ORF">KQX54_021732</name>
</gene>
<proteinExistence type="predicted"/>
<dbReference type="EMBL" id="JAHXZJ010000001">
    <property type="protein sequence ID" value="KAH0569026.1"/>
    <property type="molecule type" value="Genomic_DNA"/>
</dbReference>
<evidence type="ECO:0000313" key="3">
    <source>
        <dbReference type="Proteomes" id="UP000826195"/>
    </source>
</evidence>
<evidence type="ECO:0000313" key="2">
    <source>
        <dbReference type="EMBL" id="KAH0569026.1"/>
    </source>
</evidence>
<evidence type="ECO:0000256" key="1">
    <source>
        <dbReference type="SAM" id="MobiDB-lite"/>
    </source>
</evidence>
<dbReference type="Proteomes" id="UP000826195">
    <property type="component" value="Unassembled WGS sequence"/>
</dbReference>
<feature type="region of interest" description="Disordered" evidence="1">
    <location>
        <begin position="1"/>
        <end position="52"/>
    </location>
</feature>
<organism evidence="2 3">
    <name type="scientific">Cotesia glomerata</name>
    <name type="common">Lepidopteran parasitic wasp</name>
    <name type="synonym">Apanteles glomeratus</name>
    <dbReference type="NCBI Taxonomy" id="32391"/>
    <lineage>
        <taxon>Eukaryota</taxon>
        <taxon>Metazoa</taxon>
        <taxon>Ecdysozoa</taxon>
        <taxon>Arthropoda</taxon>
        <taxon>Hexapoda</taxon>
        <taxon>Insecta</taxon>
        <taxon>Pterygota</taxon>
        <taxon>Neoptera</taxon>
        <taxon>Endopterygota</taxon>
        <taxon>Hymenoptera</taxon>
        <taxon>Apocrita</taxon>
        <taxon>Ichneumonoidea</taxon>
        <taxon>Braconidae</taxon>
        <taxon>Microgastrinae</taxon>
        <taxon>Cotesia</taxon>
    </lineage>
</organism>
<accession>A0AAV7J7W6</accession>
<dbReference type="PANTHER" id="PTHR35249">
    <property type="entry name" value="DYNEIN REGULATORY COMPLEX SUBUNIT 7"/>
    <property type="match status" value="1"/>
</dbReference>
<protein>
    <submittedName>
        <fullName evidence="2">Uncharacterized protein</fullName>
    </submittedName>
</protein>